<dbReference type="AlphaFoldDB" id="A0A2M8L590"/>
<accession>A0A2M8L590</accession>
<sequence>MALSAVRKKRLVSLVRGENRKENLKKALTLIKIDLDSFKKAKSVLIKPNLTSAYNRVADTPPQALAAILEFFQVFDPNFSRKEIIVAESSGEAYQKGESMERVYRRLGFDKVFEKYANLTIGDFNKSKKFRKIPIKTLAGERKIRVAQEVFDFDYKISLTVPKTHDTVGVTLGIKNFLMGIIKQEDKGLMHGLAGVHSDFQRLKASGRLFQKIASLIISRGPWQLNWLLNNYSSSNLKDQITNFNAEIFKGSVACLHENLFRLGQKIMPDLVIIDGFWGMDKDGPVYGRKRKLGVAIASVDPVKADGVGARVMGFEPEKIAYLRLLAQSGLGDLSIKGLVGEKLNTFKVKFSPHRHFFLQQKVKVNP</sequence>
<evidence type="ECO:0000313" key="3">
    <source>
        <dbReference type="Proteomes" id="UP000229500"/>
    </source>
</evidence>
<comment type="caution">
    <text evidence="2">The sequence shown here is derived from an EMBL/GenBank/DDBJ whole genome shotgun (WGS) entry which is preliminary data.</text>
</comment>
<evidence type="ECO:0000313" key="2">
    <source>
        <dbReference type="EMBL" id="PJE68972.1"/>
    </source>
</evidence>
<dbReference type="Proteomes" id="UP000229500">
    <property type="component" value="Unassembled WGS sequence"/>
</dbReference>
<dbReference type="InterPro" id="IPR007160">
    <property type="entry name" value="DUF362"/>
</dbReference>
<proteinExistence type="predicted"/>
<organism evidence="2 3">
    <name type="scientific">Candidatus Shapirobacteria bacterium CG10_big_fil_rev_8_21_14_0_10_38_14</name>
    <dbReference type="NCBI Taxonomy" id="1974483"/>
    <lineage>
        <taxon>Bacteria</taxon>
        <taxon>Candidatus Shapironibacteriota</taxon>
    </lineage>
</organism>
<name>A0A2M8L590_9BACT</name>
<evidence type="ECO:0000259" key="1">
    <source>
        <dbReference type="Pfam" id="PF04015"/>
    </source>
</evidence>
<gene>
    <name evidence="2" type="ORF">COU96_02310</name>
</gene>
<feature type="domain" description="DUF362" evidence="1">
    <location>
        <begin position="44"/>
        <end position="311"/>
    </location>
</feature>
<protein>
    <recommendedName>
        <fullName evidence="1">DUF362 domain-containing protein</fullName>
    </recommendedName>
</protein>
<dbReference type="Pfam" id="PF04015">
    <property type="entry name" value="DUF362"/>
    <property type="match status" value="1"/>
</dbReference>
<dbReference type="EMBL" id="PFEL01000085">
    <property type="protein sequence ID" value="PJE68972.1"/>
    <property type="molecule type" value="Genomic_DNA"/>
</dbReference>
<reference evidence="3" key="1">
    <citation type="submission" date="2017-09" db="EMBL/GenBank/DDBJ databases">
        <title>Depth-based differentiation of microbial function through sediment-hosted aquifers and enrichment of novel symbionts in the deep terrestrial subsurface.</title>
        <authorList>
            <person name="Probst A.J."/>
            <person name="Ladd B."/>
            <person name="Jarett J.K."/>
            <person name="Geller-Mcgrath D.E."/>
            <person name="Sieber C.M.K."/>
            <person name="Emerson J.B."/>
            <person name="Anantharaman K."/>
            <person name="Thomas B.C."/>
            <person name="Malmstrom R."/>
            <person name="Stieglmeier M."/>
            <person name="Klingl A."/>
            <person name="Woyke T."/>
            <person name="Ryan C.M."/>
            <person name="Banfield J.F."/>
        </authorList>
    </citation>
    <scope>NUCLEOTIDE SEQUENCE [LARGE SCALE GENOMIC DNA]</scope>
</reference>